<keyword evidence="1 3" id="KW-0547">Nucleotide-binding</keyword>
<dbReference type="SUPFAM" id="SSF52540">
    <property type="entry name" value="P-loop containing nucleoside triphosphate hydrolases"/>
    <property type="match status" value="1"/>
</dbReference>
<feature type="binding site" evidence="3">
    <location>
        <begin position="11"/>
        <end position="16"/>
    </location>
    <ligand>
        <name>ATP</name>
        <dbReference type="ChEBI" id="CHEBI:30616"/>
    </ligand>
</feature>
<evidence type="ECO:0000256" key="1">
    <source>
        <dbReference type="ARBA" id="ARBA00022741"/>
    </source>
</evidence>
<organism evidence="5 6">
    <name type="scientific">Candidatus Lumbricidiphila eiseniae</name>
    <dbReference type="NCBI Taxonomy" id="1969409"/>
    <lineage>
        <taxon>Bacteria</taxon>
        <taxon>Bacillati</taxon>
        <taxon>Actinomycetota</taxon>
        <taxon>Actinomycetes</taxon>
        <taxon>Micrococcales</taxon>
        <taxon>Microbacteriaceae</taxon>
        <taxon>Candidatus Lumbricidiphila</taxon>
    </lineage>
</organism>
<name>A0A2A6FTJ4_9MICO</name>
<dbReference type="UniPathway" id="UPA00241">
    <property type="reaction ID" value="UER00356"/>
</dbReference>
<reference evidence="6" key="1">
    <citation type="submission" date="2017-03" db="EMBL/GenBank/DDBJ databases">
        <authorList>
            <person name="Lund M.B."/>
        </authorList>
    </citation>
    <scope>NUCLEOTIDE SEQUENCE [LARGE SCALE GENOMIC DNA]</scope>
</reference>
<protein>
    <recommendedName>
        <fullName evidence="3 4">Dephospho-CoA kinase</fullName>
        <ecNumber evidence="3 4">2.7.1.24</ecNumber>
    </recommendedName>
    <alternativeName>
        <fullName evidence="3">Dephosphocoenzyme A kinase</fullName>
    </alternativeName>
</protein>
<dbReference type="PROSITE" id="PS51219">
    <property type="entry name" value="DPCK"/>
    <property type="match status" value="1"/>
</dbReference>
<dbReference type="HAMAP" id="MF_00376">
    <property type="entry name" value="Dephospho_CoA_kinase"/>
    <property type="match status" value="1"/>
</dbReference>
<evidence type="ECO:0000256" key="3">
    <source>
        <dbReference type="HAMAP-Rule" id="MF_00376"/>
    </source>
</evidence>
<evidence type="ECO:0000256" key="2">
    <source>
        <dbReference type="ARBA" id="ARBA00022840"/>
    </source>
</evidence>
<comment type="caution">
    <text evidence="5">The sequence shown here is derived from an EMBL/GenBank/DDBJ whole genome shotgun (WGS) entry which is preliminary data.</text>
</comment>
<keyword evidence="3 5" id="KW-0418">Kinase</keyword>
<proteinExistence type="inferred from homology"/>
<gene>
    <name evidence="3" type="primary">coaE</name>
    <name evidence="5" type="ORF">B5766_03465</name>
</gene>
<keyword evidence="3" id="KW-0963">Cytoplasm</keyword>
<evidence type="ECO:0000313" key="5">
    <source>
        <dbReference type="EMBL" id="PDQ35941.1"/>
    </source>
</evidence>
<dbReference type="NCBIfam" id="NF002879">
    <property type="entry name" value="PRK03333.1"/>
    <property type="match status" value="1"/>
</dbReference>
<dbReference type="CDD" id="cd02022">
    <property type="entry name" value="DPCK"/>
    <property type="match status" value="1"/>
</dbReference>
<evidence type="ECO:0000256" key="4">
    <source>
        <dbReference type="NCBIfam" id="TIGR00152"/>
    </source>
</evidence>
<keyword evidence="3" id="KW-0173">Coenzyme A biosynthesis</keyword>
<dbReference type="EMBL" id="NAEP01000024">
    <property type="protein sequence ID" value="PDQ35941.1"/>
    <property type="molecule type" value="Genomic_DNA"/>
</dbReference>
<dbReference type="InterPro" id="IPR001977">
    <property type="entry name" value="Depp_CoAkinase"/>
</dbReference>
<comment type="similarity">
    <text evidence="3">Belongs to the CoaE family.</text>
</comment>
<keyword evidence="2 3" id="KW-0067">ATP-binding</keyword>
<accession>A0A2A6FTJ4</accession>
<dbReference type="Gene3D" id="3.40.50.300">
    <property type="entry name" value="P-loop containing nucleotide triphosphate hydrolases"/>
    <property type="match status" value="1"/>
</dbReference>
<dbReference type="GO" id="GO:0004140">
    <property type="term" value="F:dephospho-CoA kinase activity"/>
    <property type="evidence" value="ECO:0007669"/>
    <property type="project" value="UniProtKB-UniRule"/>
</dbReference>
<dbReference type="GO" id="GO:0005524">
    <property type="term" value="F:ATP binding"/>
    <property type="evidence" value="ECO:0007669"/>
    <property type="project" value="UniProtKB-UniRule"/>
</dbReference>
<comment type="pathway">
    <text evidence="3">Cofactor biosynthesis; coenzyme A biosynthesis; CoA from (R)-pantothenate: step 5/5.</text>
</comment>
<comment type="function">
    <text evidence="3">Catalyzes the phosphorylation of the 3'-hydroxyl group of dephosphocoenzyme A to form coenzyme A.</text>
</comment>
<dbReference type="EC" id="2.7.1.24" evidence="3 4"/>
<dbReference type="PANTHER" id="PTHR10695">
    <property type="entry name" value="DEPHOSPHO-COA KINASE-RELATED"/>
    <property type="match status" value="1"/>
</dbReference>
<dbReference type="Proteomes" id="UP000219994">
    <property type="component" value="Unassembled WGS sequence"/>
</dbReference>
<evidence type="ECO:0000313" key="6">
    <source>
        <dbReference type="Proteomes" id="UP000219994"/>
    </source>
</evidence>
<comment type="catalytic activity">
    <reaction evidence="3">
        <text>3'-dephospho-CoA + ATP = ADP + CoA + H(+)</text>
        <dbReference type="Rhea" id="RHEA:18245"/>
        <dbReference type="ChEBI" id="CHEBI:15378"/>
        <dbReference type="ChEBI" id="CHEBI:30616"/>
        <dbReference type="ChEBI" id="CHEBI:57287"/>
        <dbReference type="ChEBI" id="CHEBI:57328"/>
        <dbReference type="ChEBI" id="CHEBI:456216"/>
        <dbReference type="EC" id="2.7.1.24"/>
    </reaction>
</comment>
<keyword evidence="3" id="KW-0808">Transferase</keyword>
<dbReference type="Pfam" id="PF01121">
    <property type="entry name" value="CoaE"/>
    <property type="match status" value="1"/>
</dbReference>
<comment type="subcellular location">
    <subcellularLocation>
        <location evidence="3">Cytoplasm</location>
    </subcellularLocation>
</comment>
<dbReference type="PANTHER" id="PTHR10695:SF46">
    <property type="entry name" value="BIFUNCTIONAL COENZYME A SYNTHASE-RELATED"/>
    <property type="match status" value="1"/>
</dbReference>
<dbReference type="GO" id="GO:0005737">
    <property type="term" value="C:cytoplasm"/>
    <property type="evidence" value="ECO:0007669"/>
    <property type="project" value="UniProtKB-SubCell"/>
</dbReference>
<dbReference type="NCBIfam" id="TIGR00152">
    <property type="entry name" value="dephospho-CoA kinase"/>
    <property type="match status" value="1"/>
</dbReference>
<dbReference type="AlphaFoldDB" id="A0A2A6FTJ4"/>
<dbReference type="InterPro" id="IPR027417">
    <property type="entry name" value="P-loop_NTPase"/>
</dbReference>
<sequence length="205" mass="21901">MFLIALTGGIASGKSTVARRLAEHGAIVVDADVLARRAVEPGSPALAQIVEAFGPDILDRQGVLNRSKLGKIVFHDTVARDRLNAIVHPAVQRLATEAFARLATEDSGAVVVYDVPLFAEVAHDYSFDMVVVTDAPKHTQMRRLTEIRGLDSVQAAARIDSQSDSAVRRALADIVVDTDGSLADTMSAVDELWFKIQAAKTAAGK</sequence>
<dbReference type="GO" id="GO:0015937">
    <property type="term" value="P:coenzyme A biosynthetic process"/>
    <property type="evidence" value="ECO:0007669"/>
    <property type="project" value="UniProtKB-UniRule"/>
</dbReference>